<sequence>MKRQRMGKTKGKRVGYKAKYLETEAELTEARREVSILKQRLKDVEKELELTDREAKEYLGYLGRLKGELKSYRERTQREKEILKESAAEDLIKELLPILDDFELAIGSAKKSKNFSRFVEGVKMIFNQVRDLLKKQGLKPIKAKGEEFDPYLHEAVGTADLKKYPDNLIVEEMRRGYILNDKVLRPAVVKVNKRASETPEK</sequence>
<dbReference type="CDD" id="cd00446">
    <property type="entry name" value="GrpE"/>
    <property type="match status" value="1"/>
</dbReference>
<evidence type="ECO:0000256" key="4">
    <source>
        <dbReference type="ARBA" id="ARBA00022490"/>
    </source>
</evidence>
<dbReference type="GO" id="GO:0051082">
    <property type="term" value="F:unfolded protein binding"/>
    <property type="evidence" value="ECO:0007669"/>
    <property type="project" value="TreeGrafter"/>
</dbReference>
<keyword evidence="4 10" id="KW-0963">Cytoplasm</keyword>
<dbReference type="PROSITE" id="PS01071">
    <property type="entry name" value="GRPE"/>
    <property type="match status" value="1"/>
</dbReference>
<dbReference type="Gene3D" id="2.30.22.10">
    <property type="entry name" value="Head domain of nucleotide exchange factor GrpE"/>
    <property type="match status" value="1"/>
</dbReference>
<protein>
    <recommendedName>
        <fullName evidence="8 10">Protein GrpE</fullName>
    </recommendedName>
    <alternativeName>
        <fullName evidence="9 10">HSP-70 cofactor</fullName>
    </alternativeName>
</protein>
<dbReference type="AlphaFoldDB" id="A0A523QL51"/>
<dbReference type="GO" id="GO:0005737">
    <property type="term" value="C:cytoplasm"/>
    <property type="evidence" value="ECO:0007669"/>
    <property type="project" value="UniProtKB-SubCell"/>
</dbReference>
<dbReference type="GO" id="GO:0042803">
    <property type="term" value="F:protein homodimerization activity"/>
    <property type="evidence" value="ECO:0007669"/>
    <property type="project" value="InterPro"/>
</dbReference>
<dbReference type="FunFam" id="2.30.22.10:FF:000001">
    <property type="entry name" value="Protein GrpE"/>
    <property type="match status" value="1"/>
</dbReference>
<comment type="function">
    <text evidence="7 10 11">Participates actively in the response to hyperosmotic and heat shock by preventing the aggregation of stress-denatured proteins, in association with DnaK and GrpE. It is the nucleotide exchange factor for DnaK and may function as a thermosensor. Unfolded proteins bind initially to DnaJ; upon interaction with the DnaJ-bound protein, DnaK hydrolyzes its bound ATP, resulting in the formation of a stable complex. GrpE releases ADP from DnaK; ATP binding to DnaK triggers the release of the substrate protein, thus completing the reaction cycle. Several rounds of ATP-dependent interactions between DnaJ, DnaK and GrpE are required for fully efficient folding.</text>
</comment>
<organism evidence="14 15">
    <name type="scientific">Aerophobetes bacterium</name>
    <dbReference type="NCBI Taxonomy" id="2030807"/>
    <lineage>
        <taxon>Bacteria</taxon>
        <taxon>Candidatus Aerophobota</taxon>
    </lineage>
</organism>
<evidence type="ECO:0000256" key="7">
    <source>
        <dbReference type="ARBA" id="ARBA00053401"/>
    </source>
</evidence>
<dbReference type="InterPro" id="IPR013805">
    <property type="entry name" value="GrpE_CC"/>
</dbReference>
<dbReference type="InterPro" id="IPR000740">
    <property type="entry name" value="GrpE"/>
</dbReference>
<comment type="subcellular location">
    <subcellularLocation>
        <location evidence="1 10">Cytoplasm</location>
    </subcellularLocation>
</comment>
<evidence type="ECO:0000256" key="12">
    <source>
        <dbReference type="RuleBase" id="RU004478"/>
    </source>
</evidence>
<evidence type="ECO:0000313" key="15">
    <source>
        <dbReference type="Proteomes" id="UP000320781"/>
    </source>
</evidence>
<dbReference type="HAMAP" id="MF_01151">
    <property type="entry name" value="GrpE"/>
    <property type="match status" value="1"/>
</dbReference>
<evidence type="ECO:0000256" key="11">
    <source>
        <dbReference type="RuleBase" id="RU000639"/>
    </source>
</evidence>
<dbReference type="EMBL" id="SOKU01000089">
    <property type="protein sequence ID" value="TES86464.1"/>
    <property type="molecule type" value="Genomic_DNA"/>
</dbReference>
<evidence type="ECO:0000256" key="2">
    <source>
        <dbReference type="ARBA" id="ARBA00009054"/>
    </source>
</evidence>
<dbReference type="GO" id="GO:0006457">
    <property type="term" value="P:protein folding"/>
    <property type="evidence" value="ECO:0007669"/>
    <property type="project" value="InterPro"/>
</dbReference>
<dbReference type="Proteomes" id="UP000320781">
    <property type="component" value="Unassembled WGS sequence"/>
</dbReference>
<evidence type="ECO:0000256" key="8">
    <source>
        <dbReference type="ARBA" id="ARBA00072274"/>
    </source>
</evidence>
<keyword evidence="6 10" id="KW-0143">Chaperone</keyword>
<evidence type="ECO:0000256" key="9">
    <source>
        <dbReference type="ARBA" id="ARBA00076414"/>
    </source>
</evidence>
<reference evidence="14 15" key="1">
    <citation type="submission" date="2019-03" db="EMBL/GenBank/DDBJ databases">
        <title>Metabolic potential of uncultured bacteria and archaea associated with petroleum seepage in deep-sea sediments.</title>
        <authorList>
            <person name="Dong X."/>
            <person name="Hubert C."/>
        </authorList>
    </citation>
    <scope>NUCLEOTIDE SEQUENCE [LARGE SCALE GENOMIC DNA]</scope>
    <source>
        <strain evidence="14">E44_bin92</strain>
    </source>
</reference>
<evidence type="ECO:0000313" key="14">
    <source>
        <dbReference type="EMBL" id="TES86464.1"/>
    </source>
</evidence>
<dbReference type="PANTHER" id="PTHR21237">
    <property type="entry name" value="GRPE PROTEIN"/>
    <property type="match status" value="1"/>
</dbReference>
<dbReference type="GO" id="GO:0000774">
    <property type="term" value="F:adenyl-nucleotide exchange factor activity"/>
    <property type="evidence" value="ECO:0007669"/>
    <property type="project" value="InterPro"/>
</dbReference>
<evidence type="ECO:0000256" key="10">
    <source>
        <dbReference type="HAMAP-Rule" id="MF_01151"/>
    </source>
</evidence>
<comment type="subunit">
    <text evidence="3 10">Homodimer.</text>
</comment>
<keyword evidence="5 10" id="KW-0346">Stress response</keyword>
<name>A0A523QL51_UNCAE</name>
<evidence type="ECO:0000256" key="3">
    <source>
        <dbReference type="ARBA" id="ARBA00011738"/>
    </source>
</evidence>
<dbReference type="PRINTS" id="PR00773">
    <property type="entry name" value="GRPEPROTEIN"/>
</dbReference>
<comment type="caution">
    <text evidence="14">The sequence shown here is derived from an EMBL/GenBank/DDBJ whole genome shotgun (WGS) entry which is preliminary data.</text>
</comment>
<proteinExistence type="inferred from homology"/>
<comment type="similarity">
    <text evidence="2 10 12">Belongs to the GrpE family.</text>
</comment>
<evidence type="ECO:0000256" key="6">
    <source>
        <dbReference type="ARBA" id="ARBA00023186"/>
    </source>
</evidence>
<feature type="coiled-coil region" evidence="13">
    <location>
        <begin position="13"/>
        <end position="54"/>
    </location>
</feature>
<accession>A0A523QL51</accession>
<evidence type="ECO:0000256" key="13">
    <source>
        <dbReference type="SAM" id="Coils"/>
    </source>
</evidence>
<evidence type="ECO:0000256" key="5">
    <source>
        <dbReference type="ARBA" id="ARBA00023016"/>
    </source>
</evidence>
<dbReference type="PANTHER" id="PTHR21237:SF23">
    <property type="entry name" value="GRPE PROTEIN HOMOLOG, MITOCHONDRIAL"/>
    <property type="match status" value="1"/>
</dbReference>
<dbReference type="SUPFAM" id="SSF51064">
    <property type="entry name" value="Head domain of nucleotide exchange factor GrpE"/>
    <property type="match status" value="1"/>
</dbReference>
<dbReference type="Pfam" id="PF01025">
    <property type="entry name" value="GrpE"/>
    <property type="match status" value="1"/>
</dbReference>
<keyword evidence="13" id="KW-0175">Coiled coil</keyword>
<evidence type="ECO:0000256" key="1">
    <source>
        <dbReference type="ARBA" id="ARBA00004496"/>
    </source>
</evidence>
<dbReference type="Gene3D" id="3.90.20.20">
    <property type="match status" value="1"/>
</dbReference>
<dbReference type="GO" id="GO:0051087">
    <property type="term" value="F:protein-folding chaperone binding"/>
    <property type="evidence" value="ECO:0007669"/>
    <property type="project" value="InterPro"/>
</dbReference>
<gene>
    <name evidence="10" type="primary">grpE</name>
    <name evidence="14" type="ORF">E3J95_01890</name>
</gene>
<dbReference type="SUPFAM" id="SSF58014">
    <property type="entry name" value="Coiled-coil domain of nucleotide exchange factor GrpE"/>
    <property type="match status" value="1"/>
</dbReference>
<dbReference type="InterPro" id="IPR009012">
    <property type="entry name" value="GrpE_head"/>
</dbReference>